<organism evidence="2 3">
    <name type="scientific">Streptosporangium saharense</name>
    <dbReference type="NCBI Taxonomy" id="1706840"/>
    <lineage>
        <taxon>Bacteria</taxon>
        <taxon>Bacillati</taxon>
        <taxon>Actinomycetota</taxon>
        <taxon>Actinomycetes</taxon>
        <taxon>Streptosporangiales</taxon>
        <taxon>Streptosporangiaceae</taxon>
        <taxon>Streptosporangium</taxon>
    </lineage>
</organism>
<gene>
    <name evidence="2" type="ORF">FHS44_002068</name>
</gene>
<evidence type="ECO:0000256" key="1">
    <source>
        <dbReference type="SAM" id="SignalP"/>
    </source>
</evidence>
<dbReference type="EMBL" id="JACHJP010000002">
    <property type="protein sequence ID" value="MBB4914983.1"/>
    <property type="molecule type" value="Genomic_DNA"/>
</dbReference>
<feature type="signal peptide" evidence="1">
    <location>
        <begin position="1"/>
        <end position="25"/>
    </location>
</feature>
<feature type="chain" id="PRO_5039410291" evidence="1">
    <location>
        <begin position="26"/>
        <end position="168"/>
    </location>
</feature>
<evidence type="ECO:0000313" key="3">
    <source>
        <dbReference type="Proteomes" id="UP000552644"/>
    </source>
</evidence>
<accession>A0A7W7VLV4</accession>
<dbReference type="AlphaFoldDB" id="A0A7W7VLV4"/>
<proteinExistence type="predicted"/>
<name>A0A7W7VLV4_9ACTN</name>
<keyword evidence="1" id="KW-0732">Signal</keyword>
<evidence type="ECO:0000313" key="2">
    <source>
        <dbReference type="EMBL" id="MBB4914983.1"/>
    </source>
</evidence>
<reference evidence="2 3" key="1">
    <citation type="submission" date="2020-08" db="EMBL/GenBank/DDBJ databases">
        <title>Genomic Encyclopedia of Type Strains, Phase III (KMG-III): the genomes of soil and plant-associated and newly described type strains.</title>
        <authorList>
            <person name="Whitman W."/>
        </authorList>
    </citation>
    <scope>NUCLEOTIDE SEQUENCE [LARGE SCALE GENOMIC DNA]</scope>
    <source>
        <strain evidence="2 3">CECT 8840</strain>
    </source>
</reference>
<protein>
    <submittedName>
        <fullName evidence="2">Uncharacterized protein</fullName>
    </submittedName>
</protein>
<sequence length="168" mass="17723">MTFITFRTSIAALAVAGAATTGLVAAPAGATASGATSASAMASASGSCGAGGAYINFAAHYHNSSRYHVFTKFAWTIAGGGVGNKNNVEFRVKHDNRLGHDPIYWTWRSPDNIRKGYSEVNSGTRNGGNPVPRSGIRVPKNKAAYVEFKAVFDKRGTDPRCTGHTRNV</sequence>
<comment type="caution">
    <text evidence="2">The sequence shown here is derived from an EMBL/GenBank/DDBJ whole genome shotgun (WGS) entry which is preliminary data.</text>
</comment>
<keyword evidence="3" id="KW-1185">Reference proteome</keyword>
<dbReference type="RefSeq" id="WP_184713709.1">
    <property type="nucleotide sequence ID" value="NZ_JACHJP010000002.1"/>
</dbReference>
<dbReference type="Proteomes" id="UP000552644">
    <property type="component" value="Unassembled WGS sequence"/>
</dbReference>